<comment type="similarity">
    <text evidence="2">Belongs to the MnmG family.</text>
</comment>
<dbReference type="InterPro" id="IPR020595">
    <property type="entry name" value="MnmG-rel_CS"/>
</dbReference>
<evidence type="ECO:0000313" key="12">
    <source>
        <dbReference type="Ensembl" id="ENSPSTP00000018653.1"/>
    </source>
</evidence>
<dbReference type="Ensembl" id="ENSPSTT00000019543.1">
    <property type="protein sequence ID" value="ENSPSTP00000018653.1"/>
    <property type="gene ID" value="ENSPSTG00000013410.1"/>
</dbReference>
<dbReference type="FunFam" id="1.10.150.570:FF:000001">
    <property type="entry name" value="tRNA uridine 5-carboxymethylaminomethyl modification enzyme MnmG"/>
    <property type="match status" value="1"/>
</dbReference>
<dbReference type="GO" id="GO:0005829">
    <property type="term" value="C:cytosol"/>
    <property type="evidence" value="ECO:0007669"/>
    <property type="project" value="TreeGrafter"/>
</dbReference>
<dbReference type="Ensembl" id="ENSPSTT00000017407.1">
    <property type="protein sequence ID" value="ENSPSTP00000016610.1"/>
    <property type="gene ID" value="ENSPSTG00000011814.1"/>
</dbReference>
<dbReference type="InterPro" id="IPR049312">
    <property type="entry name" value="GIDA_C_N"/>
</dbReference>
<evidence type="ECO:0000256" key="3">
    <source>
        <dbReference type="ARBA" id="ARBA00022630"/>
    </source>
</evidence>
<dbReference type="Pfam" id="PF13932">
    <property type="entry name" value="SAM_GIDA_C"/>
    <property type="match status" value="1"/>
</dbReference>
<evidence type="ECO:0000256" key="6">
    <source>
        <dbReference type="ARBA" id="ARBA00056538"/>
    </source>
</evidence>
<dbReference type="PROSITE" id="PS01281">
    <property type="entry name" value="GIDA_2"/>
    <property type="match status" value="1"/>
</dbReference>
<evidence type="ECO:0000256" key="1">
    <source>
        <dbReference type="ARBA" id="ARBA00001974"/>
    </source>
</evidence>
<sequence>MLARSFWRRLAPPAAPRSERRRAGSGAPRYEVVVIGGGHAGTEAAAAAARGGARTLLLTHKIGTIGEMSCNPSFGGIGKGHLMREVDALDGLCGRICDVAGVHYKVLNRSKGPAVWGLRAQIDRRRYRDGMQKEILSTPLLTVREASVEDLLLTEPEANRPGKCQVTGVVLGDGSTVCAGSVILTTGTFLRGVILMGLETHPAGRLGDQPAVGLAQTLERLGFTVGRLKTGTPPRLAKDTINFSGLEERVPDNPPVPFSFLSKAVWIKPEDQLSCYLTRTNLKAQQIVLDNLHLNDHVRETTKGPRYCPSFESKVLRFPNREHQVWLEPEGLESDVIYPQGLSMTLPPELQEQVIRSIRGLEKAKILQPGYGVQYDFLDPRQLTASLESHLVQRLFFAGQINGTTGYEEAAAQGIIAGINACLRVQGKPPFVVSRTEGYVGVLIDDLTTLGTTEPYRMFTSRVEFRMSLRPDNADARLTHRGFEEAGCVSQQRYEQAVQMRAALEDGIATLKSLQFSVSKWSHLVPEVPISSNRRSPLSAFDILRYPEANMEILARAVPEPLKKLTEWRELSERLKIEAAYEWCVVSQQQEIEEVRRDEALRLPEDIDYFAIDASLSAEVREKLNSSRPQTIGAVSRIPGVTPAAIINLLRFVKAEKLKAFPQTGKCLPGKMHSEKATSQTPISAEISEEELGSAFVKTPL</sequence>
<dbReference type="GO" id="GO:0050660">
    <property type="term" value="F:flavin adenine dinucleotide binding"/>
    <property type="evidence" value="ECO:0007669"/>
    <property type="project" value="InterPro"/>
</dbReference>
<dbReference type="Pfam" id="PF21680">
    <property type="entry name" value="GIDA_C_1st"/>
    <property type="match status" value="1"/>
</dbReference>
<organism evidence="12 13">
    <name type="scientific">Pavo cristatus</name>
    <name type="common">Indian peafowl</name>
    <name type="synonym">Blue peafowl</name>
    <dbReference type="NCBI Taxonomy" id="9049"/>
    <lineage>
        <taxon>Eukaryota</taxon>
        <taxon>Metazoa</taxon>
        <taxon>Chordata</taxon>
        <taxon>Craniata</taxon>
        <taxon>Vertebrata</taxon>
        <taxon>Euteleostomi</taxon>
        <taxon>Archelosauria</taxon>
        <taxon>Archosauria</taxon>
        <taxon>Dinosauria</taxon>
        <taxon>Saurischia</taxon>
        <taxon>Theropoda</taxon>
        <taxon>Coelurosauria</taxon>
        <taxon>Aves</taxon>
        <taxon>Neognathae</taxon>
        <taxon>Galloanserae</taxon>
        <taxon>Galliformes</taxon>
        <taxon>Phasianidae</taxon>
        <taxon>Phasianinae</taxon>
        <taxon>Pavo</taxon>
    </lineage>
</organism>
<reference evidence="12" key="1">
    <citation type="submission" date="2025-05" db="UniProtKB">
        <authorList>
            <consortium name="Ensembl"/>
        </authorList>
    </citation>
    <scope>IDENTIFICATION</scope>
</reference>
<dbReference type="InterPro" id="IPR044920">
    <property type="entry name" value="MnmG_C_subdom_sf"/>
</dbReference>
<dbReference type="Pfam" id="PF01134">
    <property type="entry name" value="GIDA"/>
    <property type="match status" value="1"/>
</dbReference>
<evidence type="ECO:0000256" key="10">
    <source>
        <dbReference type="ARBA" id="ARBA00083348"/>
    </source>
</evidence>
<dbReference type="InterPro" id="IPR047001">
    <property type="entry name" value="MnmG_C_subdom"/>
</dbReference>
<dbReference type="InterPro" id="IPR036188">
    <property type="entry name" value="FAD/NAD-bd_sf"/>
</dbReference>
<dbReference type="Gene3D" id="1.10.150.570">
    <property type="entry name" value="GidA associated domain, C-terminal subdomain"/>
    <property type="match status" value="1"/>
</dbReference>
<evidence type="ECO:0000256" key="8">
    <source>
        <dbReference type="ARBA" id="ARBA00068446"/>
    </source>
</evidence>
<evidence type="ECO:0000256" key="4">
    <source>
        <dbReference type="ARBA" id="ARBA00022827"/>
    </source>
</evidence>
<keyword evidence="3" id="KW-0285">Flavoprotein</keyword>
<feature type="domain" description="tRNA uridine 5-carboxymethylaminomethyl modification enzyme C-terminal subdomain" evidence="11">
    <location>
        <begin position="579"/>
        <end position="651"/>
    </location>
</feature>
<dbReference type="InterPro" id="IPR004416">
    <property type="entry name" value="MnmG"/>
</dbReference>
<dbReference type="PROSITE" id="PS01280">
    <property type="entry name" value="GIDA_1"/>
    <property type="match status" value="1"/>
</dbReference>
<evidence type="ECO:0000313" key="13">
    <source>
        <dbReference type="Proteomes" id="UP000694428"/>
    </source>
</evidence>
<proteinExistence type="inferred from homology"/>
<evidence type="ECO:0000256" key="9">
    <source>
        <dbReference type="ARBA" id="ARBA00079308"/>
    </source>
</evidence>
<evidence type="ECO:0000256" key="7">
    <source>
        <dbReference type="ARBA" id="ARBA00061980"/>
    </source>
</evidence>
<protein>
    <recommendedName>
        <fullName evidence="8">5-taurinomethyluridine-[tRNA] synthase subunit MTO1, mitochondrial</fullName>
    </recommendedName>
    <alternativeName>
        <fullName evidence="9">Mitochondrial tRNA translation optimization 1</fullName>
    </alternativeName>
    <alternativeName>
        <fullName evidence="10">Protein MTO1 homolog, mitochondrial</fullName>
    </alternativeName>
</protein>
<dbReference type="GO" id="GO:0005739">
    <property type="term" value="C:mitochondrion"/>
    <property type="evidence" value="ECO:0007669"/>
    <property type="project" value="GOC"/>
</dbReference>
<dbReference type="InterPro" id="IPR040131">
    <property type="entry name" value="MnmG_N"/>
</dbReference>
<dbReference type="FunFam" id="3.50.50.60:FF:000002">
    <property type="entry name" value="tRNA uridine 5-carboxymethylaminomethyl modification enzyme MnmG"/>
    <property type="match status" value="1"/>
</dbReference>
<dbReference type="GO" id="GO:0030488">
    <property type="term" value="P:tRNA methylation"/>
    <property type="evidence" value="ECO:0007669"/>
    <property type="project" value="TreeGrafter"/>
</dbReference>
<dbReference type="Gene3D" id="3.50.50.60">
    <property type="entry name" value="FAD/NAD(P)-binding domain"/>
    <property type="match status" value="2"/>
</dbReference>
<dbReference type="FunFam" id="3.50.50.60:FF:000082">
    <property type="entry name" value="protein MTO1 homolog, mitochondrial isoform X1"/>
    <property type="match status" value="1"/>
</dbReference>
<keyword evidence="4" id="KW-0274">FAD</keyword>
<comment type="catalytic activity">
    <reaction evidence="5">
        <text>5,10-methylenetetrahydrofolate + uridine(34) in tRNA + taurine + GTP + A + H2O = 5-taurinomethyluridine(34) in tRNA + 7,8-dihydrofolate + GDP + AH2 + phosphate + H(+)</text>
        <dbReference type="Rhea" id="RHEA:83279"/>
        <dbReference type="Rhea" id="RHEA-COMP:11727"/>
        <dbReference type="Rhea" id="RHEA-COMP:11732"/>
        <dbReference type="ChEBI" id="CHEBI:12071"/>
        <dbReference type="ChEBI" id="CHEBI:13193"/>
        <dbReference type="ChEBI" id="CHEBI:15377"/>
        <dbReference type="ChEBI" id="CHEBI:15378"/>
        <dbReference type="ChEBI" id="CHEBI:17499"/>
        <dbReference type="ChEBI" id="CHEBI:37565"/>
        <dbReference type="ChEBI" id="CHEBI:43474"/>
        <dbReference type="ChEBI" id="CHEBI:57451"/>
        <dbReference type="ChEBI" id="CHEBI:58189"/>
        <dbReference type="ChEBI" id="CHEBI:65315"/>
        <dbReference type="ChEBI" id="CHEBI:87172"/>
        <dbReference type="ChEBI" id="CHEBI:507393"/>
    </reaction>
    <physiologicalReaction direction="left-to-right" evidence="5">
        <dbReference type="Rhea" id="RHEA:83280"/>
    </physiologicalReaction>
</comment>
<dbReference type="SMART" id="SM01228">
    <property type="entry name" value="GIDA_assoc_3"/>
    <property type="match status" value="1"/>
</dbReference>
<dbReference type="NCBIfam" id="TIGR00136">
    <property type="entry name" value="mnmG_gidA"/>
    <property type="match status" value="1"/>
</dbReference>
<evidence type="ECO:0000259" key="11">
    <source>
        <dbReference type="SMART" id="SM01228"/>
    </source>
</evidence>
<comment type="cofactor">
    <cofactor evidence="1">
        <name>FAD</name>
        <dbReference type="ChEBI" id="CHEBI:57692"/>
    </cofactor>
</comment>
<dbReference type="AlphaFoldDB" id="A0A8C9FPE5"/>
<dbReference type="Proteomes" id="UP000694428">
    <property type="component" value="Unplaced"/>
</dbReference>
<dbReference type="InterPro" id="IPR002218">
    <property type="entry name" value="MnmG-rel"/>
</dbReference>
<dbReference type="HAMAP" id="MF_00129">
    <property type="entry name" value="MnmG_GidA"/>
    <property type="match status" value="1"/>
</dbReference>
<comment type="subunit">
    <text evidence="7">Homodimer; forms a dimer in the presence of potassium. Interacts with GTPBP3; forms the GTPBP3-MTO1 complex composed of homodimers of GTPBP3 and MTO1.</text>
</comment>
<comment type="function">
    <text evidence="6">Component of the GTPBP3-MTO1 complex that catalyzes the 5-taurinomethyluridine (taum(5)U) modification at the 34th wobble position (U34) of mitochondrial tRNAs (mt-tRNAs), which plays a role in mt-tRNA decoding and mitochondrial translation. Taum(5)U formation on mammalian mt-tRNA requires the presence of both GTPBP3-mediated GTPase activity and MTO1 catalytic activity.</text>
</comment>
<evidence type="ECO:0000256" key="5">
    <source>
        <dbReference type="ARBA" id="ARBA00051247"/>
    </source>
</evidence>
<evidence type="ECO:0000256" key="2">
    <source>
        <dbReference type="ARBA" id="ARBA00007653"/>
    </source>
</evidence>
<dbReference type="PANTHER" id="PTHR11806:SF0">
    <property type="entry name" value="PROTEIN MTO1 HOMOLOG, MITOCHONDRIAL"/>
    <property type="match status" value="1"/>
</dbReference>
<name>A0A8C9FPE5_PAVCR</name>
<dbReference type="SUPFAM" id="SSF51905">
    <property type="entry name" value="FAD/NAD(P)-binding domain"/>
    <property type="match status" value="1"/>
</dbReference>
<dbReference type="GO" id="GO:0070899">
    <property type="term" value="P:mitochondrial tRNA wobble uridine modification"/>
    <property type="evidence" value="ECO:0007669"/>
    <property type="project" value="UniProtKB-ARBA"/>
</dbReference>
<accession>A0A8C9FPE5</accession>
<keyword evidence="13" id="KW-1185">Reference proteome</keyword>
<dbReference type="PANTHER" id="PTHR11806">
    <property type="entry name" value="GLUCOSE INHIBITED DIVISION PROTEIN A"/>
    <property type="match status" value="1"/>
</dbReference>
<dbReference type="InterPro" id="IPR026904">
    <property type="entry name" value="MnmG_C"/>
</dbReference>